<dbReference type="AlphaFoldDB" id="A0A1X0Q5M1"/>
<dbReference type="GO" id="GO:0046872">
    <property type="term" value="F:metal ion binding"/>
    <property type="evidence" value="ECO:0007669"/>
    <property type="project" value="UniProtKB-KW"/>
</dbReference>
<comment type="caution">
    <text evidence="4">The sequence shown here is derived from an EMBL/GenBank/DDBJ whole genome shotgun (WGS) entry which is preliminary data.</text>
</comment>
<proteinExistence type="predicted"/>
<organism evidence="4 5">
    <name type="scientific">Hepatospora eriocheir</name>
    <dbReference type="NCBI Taxonomy" id="1081669"/>
    <lineage>
        <taxon>Eukaryota</taxon>
        <taxon>Fungi</taxon>
        <taxon>Fungi incertae sedis</taxon>
        <taxon>Microsporidia</taxon>
        <taxon>Hepatosporidae</taxon>
        <taxon>Hepatospora</taxon>
    </lineage>
</organism>
<dbReference type="EMBL" id="LTAI01002164">
    <property type="protein sequence ID" value="ORD92935.1"/>
    <property type="molecule type" value="Genomic_DNA"/>
</dbReference>
<evidence type="ECO:0000259" key="3">
    <source>
        <dbReference type="Pfam" id="PF13359"/>
    </source>
</evidence>
<dbReference type="InterPro" id="IPR027806">
    <property type="entry name" value="HARBI1_dom"/>
</dbReference>
<evidence type="ECO:0000313" key="5">
    <source>
        <dbReference type="Proteomes" id="UP000192501"/>
    </source>
</evidence>
<evidence type="ECO:0000256" key="2">
    <source>
        <dbReference type="ARBA" id="ARBA00022723"/>
    </source>
</evidence>
<accession>A0A1X0Q5M1</accession>
<dbReference type="VEuPathDB" id="MicrosporidiaDB:A0H76_2913"/>
<reference evidence="4 5" key="1">
    <citation type="journal article" date="2017" name="Environ. Microbiol.">
        <title>Decay of the glycolytic pathway and adaptation to intranuclear parasitism within Enterocytozoonidae microsporidia.</title>
        <authorList>
            <person name="Wiredu Boakye D."/>
            <person name="Jaroenlak P."/>
            <person name="Prachumwat A."/>
            <person name="Williams T.A."/>
            <person name="Bateman K.S."/>
            <person name="Itsathitphaisarn O."/>
            <person name="Sritunyalucksana K."/>
            <person name="Paszkiewicz K.H."/>
            <person name="Moore K.A."/>
            <person name="Stentiford G.D."/>
            <person name="Williams B.A."/>
        </authorList>
    </citation>
    <scope>NUCLEOTIDE SEQUENCE [LARGE SCALE GENOMIC DNA]</scope>
    <source>
        <strain evidence="5">canceri</strain>
    </source>
</reference>
<keyword evidence="2" id="KW-0479">Metal-binding</keyword>
<dbReference type="Pfam" id="PF13359">
    <property type="entry name" value="DDE_Tnp_4"/>
    <property type="match status" value="1"/>
</dbReference>
<feature type="domain" description="DDE Tnp4" evidence="3">
    <location>
        <begin position="1"/>
        <end position="154"/>
    </location>
</feature>
<evidence type="ECO:0000313" key="4">
    <source>
        <dbReference type="EMBL" id="ORD92935.1"/>
    </source>
</evidence>
<protein>
    <recommendedName>
        <fullName evidence="3">DDE Tnp4 domain-containing protein</fullName>
    </recommendedName>
</protein>
<evidence type="ECO:0000256" key="1">
    <source>
        <dbReference type="ARBA" id="ARBA00001968"/>
    </source>
</evidence>
<name>A0A1X0Q5M1_9MICR</name>
<sequence length="180" mass="21403">MDGTHISITNPTNSRGRFINRKRHADIIFFIEADANFKIRYFYSGIFRSSHDLTVFKLSKFKEWCDIIFIDTMLNYHILGDAAYPNFDYIKKPFKDILNDYQPEYIDLLIPQRVIFERTIGLFNGKFQRFRHEIKNGENKFTSKIVYAAITIYNLTINDRLNNTQDQLINEIINEEITNQ</sequence>
<comment type="cofactor">
    <cofactor evidence="1">
        <name>a divalent metal cation</name>
        <dbReference type="ChEBI" id="CHEBI:60240"/>
    </cofactor>
</comment>
<gene>
    <name evidence="4" type="ORF">A0H76_2913</name>
</gene>
<dbReference type="VEuPathDB" id="MicrosporidiaDB:HERIO_2178"/>
<dbReference type="Proteomes" id="UP000192501">
    <property type="component" value="Unassembled WGS sequence"/>
</dbReference>